<protein>
    <submittedName>
        <fullName evidence="2">Uncharacterized protein</fullName>
    </submittedName>
</protein>
<reference evidence="2 3" key="1">
    <citation type="submission" date="2018-06" db="EMBL/GenBank/DDBJ databases">
        <authorList>
            <consortium name="Pathogen Informatics"/>
            <person name="Doyle S."/>
        </authorList>
    </citation>
    <scope>NUCLEOTIDE SEQUENCE [LARGE SCALE GENOMIC DNA]</scope>
    <source>
        <strain evidence="2 3">NCTC204</strain>
    </source>
</reference>
<dbReference type="Proteomes" id="UP000255192">
    <property type="component" value="Unassembled WGS sequence"/>
</dbReference>
<evidence type="ECO:0000313" key="2">
    <source>
        <dbReference type="EMBL" id="STV24666.1"/>
    </source>
</evidence>
<gene>
    <name evidence="2" type="ORF">NCTC204_04827</name>
</gene>
<evidence type="ECO:0000256" key="1">
    <source>
        <dbReference type="SAM" id="MobiDB-lite"/>
    </source>
</evidence>
<sequence length="40" mass="4792">MDEPFSYNDEHDIEDETDDDLDFDEHGPQYDGELNEQDKE</sequence>
<feature type="compositionally biased region" description="Acidic residues" evidence="1">
    <location>
        <begin position="11"/>
        <end position="23"/>
    </location>
</feature>
<feature type="region of interest" description="Disordered" evidence="1">
    <location>
        <begin position="1"/>
        <end position="40"/>
    </location>
</feature>
<organism evidence="2 3">
    <name type="scientific">Klebsiella pneumoniae</name>
    <dbReference type="NCBI Taxonomy" id="573"/>
    <lineage>
        <taxon>Bacteria</taxon>
        <taxon>Pseudomonadati</taxon>
        <taxon>Pseudomonadota</taxon>
        <taxon>Gammaproteobacteria</taxon>
        <taxon>Enterobacterales</taxon>
        <taxon>Enterobacteriaceae</taxon>
        <taxon>Klebsiella/Raoultella group</taxon>
        <taxon>Klebsiella</taxon>
        <taxon>Klebsiella pneumoniae complex</taxon>
    </lineage>
</organism>
<proteinExistence type="predicted"/>
<name>A0A378B0D7_KLEPN</name>
<dbReference type="EMBL" id="UGMD01000002">
    <property type="protein sequence ID" value="STV24666.1"/>
    <property type="molecule type" value="Genomic_DNA"/>
</dbReference>
<accession>A0A378B0D7</accession>
<evidence type="ECO:0000313" key="3">
    <source>
        <dbReference type="Proteomes" id="UP000255192"/>
    </source>
</evidence>
<dbReference type="AlphaFoldDB" id="A0A378B0D7"/>